<evidence type="ECO:0000256" key="5">
    <source>
        <dbReference type="ARBA" id="ARBA00022741"/>
    </source>
</evidence>
<evidence type="ECO:0000256" key="2">
    <source>
        <dbReference type="ARBA" id="ARBA00022475"/>
    </source>
</evidence>
<evidence type="ECO:0000256" key="3">
    <source>
        <dbReference type="ARBA" id="ARBA00022597"/>
    </source>
</evidence>
<evidence type="ECO:0000256" key="6">
    <source>
        <dbReference type="ARBA" id="ARBA00022840"/>
    </source>
</evidence>
<dbReference type="SMART" id="SM00382">
    <property type="entry name" value="AAA"/>
    <property type="match status" value="1"/>
</dbReference>
<comment type="caution">
    <text evidence="11">The sequence shown here is derived from an EMBL/GenBank/DDBJ whole genome shotgun (WGS) entry which is preliminary data.</text>
</comment>
<sequence>MPDLSVAQNILIGREPRRFGLLDERRLNREVGDHLDRLGLLLDPKALVGGLTVAKQQMVEIAKALTHDSRVLIMDEPTAALNQAEVETLHELIRRFVTSRTGVIYISHRMDELKAISQRITVIRDGQYVGTVDTEATTMDTVISMMVGRAVTTSARPENIRADRDVHLAVEGLSTKALLRDVSFELHKGEILGVAGLMGAGRTELARAVVGSDPITAGTIRIDGRPVKIGSPAVAAKHRIGYLSEDRKRYGLLLEQSVAFNTTLAALGERFSRGGFVRDGAADAEAKRLVGALRTKTPSTAQLVRNLSGGNQQKVVIAKWLAKDCDILIFDEPTRGIDVGAKDEIYRLLNDLAAQGKSIVMISSELPEVLRMSHRVLVMSEGRITGELSHDEATQERIMRLATQRIGEEFVEAPHDLPPDTSPDPSADGSAEAGQ</sequence>
<dbReference type="PANTHER" id="PTHR43790:SF3">
    <property type="entry name" value="D-ALLOSE IMPORT ATP-BINDING PROTEIN ALSA-RELATED"/>
    <property type="match status" value="1"/>
</dbReference>
<dbReference type="InterPro" id="IPR050107">
    <property type="entry name" value="ABC_carbohydrate_import_ATPase"/>
</dbReference>
<evidence type="ECO:0000256" key="1">
    <source>
        <dbReference type="ARBA" id="ARBA00022448"/>
    </source>
</evidence>
<organism evidence="11 12">
    <name type="scientific">Kineosphaera limosa NBRC 100340</name>
    <dbReference type="NCBI Taxonomy" id="1184609"/>
    <lineage>
        <taxon>Bacteria</taxon>
        <taxon>Bacillati</taxon>
        <taxon>Actinomycetota</taxon>
        <taxon>Actinomycetes</taxon>
        <taxon>Micrococcales</taxon>
        <taxon>Dermatophilaceae</taxon>
        <taxon>Kineosphaera</taxon>
    </lineage>
</organism>
<dbReference type="AlphaFoldDB" id="K6WE62"/>
<name>K6WE62_9MICO</name>
<dbReference type="EMBL" id="BAHD01000075">
    <property type="protein sequence ID" value="GAB97590.1"/>
    <property type="molecule type" value="Genomic_DNA"/>
</dbReference>
<dbReference type="PROSITE" id="PS50893">
    <property type="entry name" value="ABC_TRANSPORTER_2"/>
    <property type="match status" value="1"/>
</dbReference>
<dbReference type="Proteomes" id="UP000008366">
    <property type="component" value="Unassembled WGS sequence"/>
</dbReference>
<dbReference type="GO" id="GO:0016887">
    <property type="term" value="F:ATP hydrolysis activity"/>
    <property type="evidence" value="ECO:0007669"/>
    <property type="project" value="InterPro"/>
</dbReference>
<dbReference type="SUPFAM" id="SSF52540">
    <property type="entry name" value="P-loop containing nucleoside triphosphate hydrolases"/>
    <property type="match status" value="2"/>
</dbReference>
<keyword evidence="7" id="KW-1278">Translocase</keyword>
<dbReference type="InterPro" id="IPR027417">
    <property type="entry name" value="P-loop_NTPase"/>
</dbReference>
<keyword evidence="1" id="KW-0813">Transport</keyword>
<dbReference type="InterPro" id="IPR017871">
    <property type="entry name" value="ABC_transporter-like_CS"/>
</dbReference>
<dbReference type="STRING" id="1184609.KILIM_075_00090"/>
<dbReference type="eggNOG" id="COG1129">
    <property type="taxonomic scope" value="Bacteria"/>
</dbReference>
<keyword evidence="12" id="KW-1185">Reference proteome</keyword>
<dbReference type="Gene3D" id="3.40.50.300">
    <property type="entry name" value="P-loop containing nucleotide triphosphate hydrolases"/>
    <property type="match status" value="2"/>
</dbReference>
<keyword evidence="8" id="KW-0472">Membrane</keyword>
<evidence type="ECO:0000256" key="8">
    <source>
        <dbReference type="ARBA" id="ARBA00023136"/>
    </source>
</evidence>
<dbReference type="PANTHER" id="PTHR43790">
    <property type="entry name" value="CARBOHYDRATE TRANSPORT ATP-BINDING PROTEIN MG119-RELATED"/>
    <property type="match status" value="1"/>
</dbReference>
<evidence type="ECO:0000313" key="12">
    <source>
        <dbReference type="Proteomes" id="UP000008366"/>
    </source>
</evidence>
<protein>
    <submittedName>
        <fullName evidence="11">Ribose ABC transporter ATP-binding protein</fullName>
    </submittedName>
</protein>
<dbReference type="Pfam" id="PF00005">
    <property type="entry name" value="ABC_tran"/>
    <property type="match status" value="2"/>
</dbReference>
<feature type="region of interest" description="Disordered" evidence="9">
    <location>
        <begin position="409"/>
        <end position="435"/>
    </location>
</feature>
<evidence type="ECO:0000256" key="7">
    <source>
        <dbReference type="ARBA" id="ARBA00022967"/>
    </source>
</evidence>
<feature type="compositionally biased region" description="Basic and acidic residues" evidence="9">
    <location>
        <begin position="409"/>
        <end position="418"/>
    </location>
</feature>
<dbReference type="InterPro" id="IPR003439">
    <property type="entry name" value="ABC_transporter-like_ATP-bd"/>
</dbReference>
<keyword evidence="6 11" id="KW-0067">ATP-binding</keyword>
<evidence type="ECO:0000313" key="11">
    <source>
        <dbReference type="EMBL" id="GAB97590.1"/>
    </source>
</evidence>
<feature type="domain" description="ABC transporter" evidence="10">
    <location>
        <begin position="155"/>
        <end position="406"/>
    </location>
</feature>
<evidence type="ECO:0000256" key="9">
    <source>
        <dbReference type="SAM" id="MobiDB-lite"/>
    </source>
</evidence>
<evidence type="ECO:0000256" key="4">
    <source>
        <dbReference type="ARBA" id="ARBA00022737"/>
    </source>
</evidence>
<dbReference type="GO" id="GO:0005524">
    <property type="term" value="F:ATP binding"/>
    <property type="evidence" value="ECO:0007669"/>
    <property type="project" value="UniProtKB-KW"/>
</dbReference>
<accession>K6WE62</accession>
<keyword evidence="5" id="KW-0547">Nucleotide-binding</keyword>
<dbReference type="PROSITE" id="PS00211">
    <property type="entry name" value="ABC_TRANSPORTER_1"/>
    <property type="match status" value="1"/>
</dbReference>
<evidence type="ECO:0000259" key="10">
    <source>
        <dbReference type="PROSITE" id="PS50893"/>
    </source>
</evidence>
<proteinExistence type="predicted"/>
<gene>
    <name evidence="11" type="primary">rbsA</name>
    <name evidence="11" type="ORF">KILIM_075_00090</name>
</gene>
<keyword evidence="3" id="KW-0762">Sugar transport</keyword>
<reference evidence="11 12" key="1">
    <citation type="submission" date="2012-08" db="EMBL/GenBank/DDBJ databases">
        <title>Whole genome shotgun sequence of Kineosphaera limosa NBRC 100340.</title>
        <authorList>
            <person name="Yoshida I."/>
            <person name="Isaki S."/>
            <person name="Hosoyama A."/>
            <person name="Tsuchikane K."/>
            <person name="Katsumata H."/>
            <person name="Ando Y."/>
            <person name="Ohji S."/>
            <person name="Hamada M."/>
            <person name="Tamura T."/>
            <person name="Yamazoe A."/>
            <person name="Yamazaki S."/>
            <person name="Fujita N."/>
        </authorList>
    </citation>
    <scope>NUCLEOTIDE SEQUENCE [LARGE SCALE GENOMIC DNA]</scope>
    <source>
        <strain evidence="11 12">NBRC 100340</strain>
    </source>
</reference>
<dbReference type="CDD" id="cd03215">
    <property type="entry name" value="ABC_Carb_Monos_II"/>
    <property type="match status" value="1"/>
</dbReference>
<keyword evidence="2" id="KW-1003">Cell membrane</keyword>
<dbReference type="InterPro" id="IPR003593">
    <property type="entry name" value="AAA+_ATPase"/>
</dbReference>
<keyword evidence="4" id="KW-0677">Repeat</keyword>